<evidence type="ECO:0000313" key="9">
    <source>
        <dbReference type="EMBL" id="CAD7437609.1"/>
    </source>
</evidence>
<dbReference type="PANTHER" id="PTHR45664">
    <property type="entry name" value="PROTEIN ZERKNUELLT 1-RELATED"/>
    <property type="match status" value="1"/>
</dbReference>
<feature type="compositionally biased region" description="Polar residues" evidence="7">
    <location>
        <begin position="404"/>
        <end position="417"/>
    </location>
</feature>
<protein>
    <recommendedName>
        <fullName evidence="8">Homeobox domain-containing protein</fullName>
    </recommendedName>
</protein>
<feature type="region of interest" description="Disordered" evidence="7">
    <location>
        <begin position="184"/>
        <end position="203"/>
    </location>
</feature>
<proteinExistence type="predicted"/>
<evidence type="ECO:0000259" key="8">
    <source>
        <dbReference type="PROSITE" id="PS50071"/>
    </source>
</evidence>
<evidence type="ECO:0000256" key="4">
    <source>
        <dbReference type="ARBA" id="ARBA00023242"/>
    </source>
</evidence>
<keyword evidence="4 5" id="KW-0539">Nucleus</keyword>
<dbReference type="EMBL" id="OD564293">
    <property type="protein sequence ID" value="CAD7437609.1"/>
    <property type="molecule type" value="Genomic_DNA"/>
</dbReference>
<name>A0A7R9ELW6_9NEOP</name>
<feature type="region of interest" description="Disordered" evidence="7">
    <location>
        <begin position="238"/>
        <end position="257"/>
    </location>
</feature>
<dbReference type="PROSITE" id="PS50071">
    <property type="entry name" value="HOMEOBOX_2"/>
    <property type="match status" value="1"/>
</dbReference>
<dbReference type="SMART" id="SM00389">
    <property type="entry name" value="HOX"/>
    <property type="match status" value="1"/>
</dbReference>
<feature type="compositionally biased region" description="Basic and acidic residues" evidence="7">
    <location>
        <begin position="516"/>
        <end position="525"/>
    </location>
</feature>
<evidence type="ECO:0000256" key="3">
    <source>
        <dbReference type="ARBA" id="ARBA00023155"/>
    </source>
</evidence>
<feature type="region of interest" description="Disordered" evidence="7">
    <location>
        <begin position="608"/>
        <end position="640"/>
    </location>
</feature>
<feature type="compositionally biased region" description="Polar residues" evidence="7">
    <location>
        <begin position="465"/>
        <end position="493"/>
    </location>
</feature>
<evidence type="ECO:0000256" key="5">
    <source>
        <dbReference type="PROSITE-ProRule" id="PRU00108"/>
    </source>
</evidence>
<evidence type="ECO:0000256" key="1">
    <source>
        <dbReference type="ARBA" id="ARBA00004123"/>
    </source>
</evidence>
<organism evidence="9">
    <name type="scientific">Timema bartmani</name>
    <dbReference type="NCBI Taxonomy" id="61472"/>
    <lineage>
        <taxon>Eukaryota</taxon>
        <taxon>Metazoa</taxon>
        <taxon>Ecdysozoa</taxon>
        <taxon>Arthropoda</taxon>
        <taxon>Hexapoda</taxon>
        <taxon>Insecta</taxon>
        <taxon>Pterygota</taxon>
        <taxon>Neoptera</taxon>
        <taxon>Polyneoptera</taxon>
        <taxon>Phasmatodea</taxon>
        <taxon>Timematodea</taxon>
        <taxon>Timematoidea</taxon>
        <taxon>Timematidae</taxon>
        <taxon>Timema</taxon>
    </lineage>
</organism>
<sequence>MKYRKVRQSALVTGLPSPSTYHDVVPDVGEVRPLHRVLLPVRVIRLSTNYTNRTSISPSSVVWLNTTGALANYATEAVETLEFGNSRSPARFESSAMDSGSPSDVTLHDEERCEPQPLINLSLVKPPYARSVHCTELTMGLNQVQNLSRSPARGYKLLNLLSQLLPTRHPHTHQHQLPMTLVQASSTHHASTPHSQQNGLPRRLRTAYTNTQLLELEKEFHFNKYLCRPRRIEIAASLDLTERQTPPGGCKDSSMVQPPLSLQDASVAPAGTLTPSSTPGTPQSSPLGMQPPCNNPPVVSNPLSYPLTRPRSSPSANVPTIATATATATASVTAVLQQHGSPLIRGVCPTSFPHQPHTEYRARADFRRGQVQQQQGCYSPREMYQHSNQQQQQHPQRVVYPQDTSPYLRQPQNNMHHATNPPPPRLNGMHAPVTTPRSSTVAQQHHNPRAPYHQQAQQQQYHPQNQTNSYSPTVVASYNGYTHPQQTTPTSENPAYHAGYHQNRSLVNNHPSYHGYHSDSQESYHHAGATNSYPGYHGGMYPSTSGGDSMHHQNHHGAMPSDSSGYYGEGLQQQQQGCYGPEYVTGKVHSQGHPYYEQNTHQHHIIHQGGDASNIPSNYVSSPDPFPINGGGPPTTPGATTTATAIAAATAAVMTPPQSVQTEDSYGSYHHFYVEPHQAVAVQHHVGSNNPGSAENSNSSSDFNFLSNLANDFAPEYYQLS</sequence>
<feature type="DNA-binding region" description="Homeobox" evidence="5">
    <location>
        <begin position="201"/>
        <end position="245"/>
    </location>
</feature>
<feature type="compositionally biased region" description="Low complexity" evidence="7">
    <location>
        <begin position="450"/>
        <end position="464"/>
    </location>
</feature>
<keyword evidence="3 5" id="KW-0371">Homeobox</keyword>
<dbReference type="GO" id="GO:0000981">
    <property type="term" value="F:DNA-binding transcription factor activity, RNA polymerase II-specific"/>
    <property type="evidence" value="ECO:0007669"/>
    <property type="project" value="TreeGrafter"/>
</dbReference>
<comment type="subcellular location">
    <subcellularLocation>
        <location evidence="1 5 6">Nucleus</location>
    </subcellularLocation>
</comment>
<accession>A0A7R9ELW6</accession>
<dbReference type="InterPro" id="IPR009057">
    <property type="entry name" value="Homeodomain-like_sf"/>
</dbReference>
<evidence type="ECO:0000256" key="6">
    <source>
        <dbReference type="RuleBase" id="RU000682"/>
    </source>
</evidence>
<keyword evidence="2 5" id="KW-0238">DNA-binding</keyword>
<feature type="compositionally biased region" description="Polar residues" evidence="7">
    <location>
        <begin position="435"/>
        <end position="445"/>
    </location>
</feature>
<feature type="compositionally biased region" description="Low complexity" evidence="7">
    <location>
        <begin position="271"/>
        <end position="307"/>
    </location>
</feature>
<dbReference type="Gene3D" id="1.10.10.60">
    <property type="entry name" value="Homeodomain-like"/>
    <property type="match status" value="1"/>
</dbReference>
<feature type="compositionally biased region" description="Polar residues" evidence="7">
    <location>
        <begin position="502"/>
        <end position="511"/>
    </location>
</feature>
<dbReference type="InterPro" id="IPR001356">
    <property type="entry name" value="HD"/>
</dbReference>
<feature type="compositionally biased region" description="Low complexity" evidence="7">
    <location>
        <begin position="184"/>
        <end position="197"/>
    </location>
</feature>
<dbReference type="Pfam" id="PF00046">
    <property type="entry name" value="Homeodomain"/>
    <property type="match status" value="1"/>
</dbReference>
<dbReference type="CDD" id="cd00086">
    <property type="entry name" value="homeodomain"/>
    <property type="match status" value="1"/>
</dbReference>
<dbReference type="SUPFAM" id="SSF46689">
    <property type="entry name" value="Homeodomain-like"/>
    <property type="match status" value="1"/>
</dbReference>
<dbReference type="GO" id="GO:0000978">
    <property type="term" value="F:RNA polymerase II cis-regulatory region sequence-specific DNA binding"/>
    <property type="evidence" value="ECO:0007669"/>
    <property type="project" value="TreeGrafter"/>
</dbReference>
<dbReference type="PANTHER" id="PTHR45664:SF2">
    <property type="entry name" value="HOMEOTIC PROTEIN PROBOSCIPEDIA"/>
    <property type="match status" value="1"/>
</dbReference>
<feature type="region of interest" description="Disordered" evidence="7">
    <location>
        <begin position="89"/>
        <end position="108"/>
    </location>
</feature>
<feature type="domain" description="Homeobox" evidence="8">
    <location>
        <begin position="199"/>
        <end position="244"/>
    </location>
</feature>
<dbReference type="GO" id="GO:0005634">
    <property type="term" value="C:nucleus"/>
    <property type="evidence" value="ECO:0007669"/>
    <property type="project" value="UniProtKB-SubCell"/>
</dbReference>
<gene>
    <name evidence="9" type="ORF">TBIB3V08_LOCUS217</name>
</gene>
<evidence type="ECO:0000256" key="2">
    <source>
        <dbReference type="ARBA" id="ARBA00023125"/>
    </source>
</evidence>
<feature type="region of interest" description="Disordered" evidence="7">
    <location>
        <begin position="404"/>
        <end position="573"/>
    </location>
</feature>
<reference evidence="9" key="1">
    <citation type="submission" date="2020-11" db="EMBL/GenBank/DDBJ databases">
        <authorList>
            <person name="Tran Van P."/>
        </authorList>
    </citation>
    <scope>NUCLEOTIDE SEQUENCE</scope>
</reference>
<feature type="region of interest" description="Disordered" evidence="7">
    <location>
        <begin position="267"/>
        <end position="318"/>
    </location>
</feature>
<dbReference type="AlphaFoldDB" id="A0A7R9ELW6"/>
<evidence type="ECO:0000256" key="7">
    <source>
        <dbReference type="SAM" id="MobiDB-lite"/>
    </source>
</evidence>